<dbReference type="Gene3D" id="3.90.1310.10">
    <property type="entry name" value="Penicillin-binding protein 2a (Domain 2)"/>
    <property type="match status" value="1"/>
</dbReference>
<gene>
    <name evidence="7" type="ORF">CGZ93_01595</name>
</gene>
<organism evidence="7 8">
    <name type="scientific">Enemella dayhoffiae</name>
    <dbReference type="NCBI Taxonomy" id="2016507"/>
    <lineage>
        <taxon>Bacteria</taxon>
        <taxon>Bacillati</taxon>
        <taxon>Actinomycetota</taxon>
        <taxon>Actinomycetes</taxon>
        <taxon>Propionibacteriales</taxon>
        <taxon>Propionibacteriaceae</taxon>
        <taxon>Enemella</taxon>
    </lineage>
</organism>
<dbReference type="PANTHER" id="PTHR30627:SF24">
    <property type="entry name" value="PENICILLIN-BINDING PROTEIN 4B"/>
    <property type="match status" value="1"/>
</dbReference>
<dbReference type="EMBL" id="NMVQ01000001">
    <property type="protein sequence ID" value="OYO25176.1"/>
    <property type="molecule type" value="Genomic_DNA"/>
</dbReference>
<evidence type="ECO:0000256" key="2">
    <source>
        <dbReference type="ARBA" id="ARBA00007171"/>
    </source>
</evidence>
<keyword evidence="8" id="KW-1185">Reference proteome</keyword>
<dbReference type="GO" id="GO:0071555">
    <property type="term" value="P:cell wall organization"/>
    <property type="evidence" value="ECO:0007669"/>
    <property type="project" value="TreeGrafter"/>
</dbReference>
<accession>A0A255HCU9</accession>
<dbReference type="InterPro" id="IPR005311">
    <property type="entry name" value="PBP_dimer"/>
</dbReference>
<reference evidence="7 8" key="1">
    <citation type="submission" date="2017-07" db="EMBL/GenBank/DDBJ databases">
        <title>Draft whole genome sequences of clinical Proprionibacteriaceae strains.</title>
        <authorList>
            <person name="Bernier A.-M."/>
            <person name="Bernard K."/>
            <person name="Domingo M.-C."/>
        </authorList>
    </citation>
    <scope>NUCLEOTIDE SEQUENCE [LARGE SCALE GENOMIC DNA]</scope>
    <source>
        <strain evidence="7 8">NML 130396</strain>
    </source>
</reference>
<dbReference type="InterPro" id="IPR050515">
    <property type="entry name" value="Beta-lactam/transpept"/>
</dbReference>
<evidence type="ECO:0000313" key="8">
    <source>
        <dbReference type="Proteomes" id="UP000216311"/>
    </source>
</evidence>
<dbReference type="InterPro" id="IPR012338">
    <property type="entry name" value="Beta-lactam/transpept-like"/>
</dbReference>
<dbReference type="Gene3D" id="3.40.710.10">
    <property type="entry name" value="DD-peptidase/beta-lactamase superfamily"/>
    <property type="match status" value="1"/>
</dbReference>
<sequence>MTLPRRPSPRPSDGDGWGDQVHVRVAGAALTALVLLSGCGGAGGDKPEQGKQPKTIEEAAAAVAAGLSAGSLKDVPLRSGDPAADLPVLLRGLHGLQPKVTVQEVRRAGNTATVDFDYAWPLSTEWTYETKATMVNESDTWKLVWEPAVLHPKLTAHNRLERSRTSTDRGTITGRGSTVLVQNTPLQMLGLNKAAVPDPGDQQASAETIANQLNLDPVQFLEKVRAAGANAFVDAAPVRTEEIPANFTRTKGADSRTVTLPAAKSAGYAQALLGGVGYAGEKEVAESGGTVYPGDVLGTSGLQKTFDAKLRGRGGNKVFLAPRDSQPGSGRPTSDTLVADFPDAPGGTLETTIDDDVQSRVEQAVGKVKQPVSVAVIRVGNGAILAAADSPAARARNESTTARIAPGMANANVTALALLRSGVRLNDKVTCEKSVTVEGLVVENPKGFSYNGSSMTLEQALARGCRTAVAQAAGRLQADELSRAAQSLGMGRTVDLGTPNNLGAVERPTGARATAETAIGQGPGVQASALALAVQAASVQAKKPITPVLVPERTPLAADGVPPLTEAESKALQAMMKASPGSYGNFSNVVTGEADGRQVLVGYSDAFAVAIVIGNAGDSSAPSLSTLGRAITSTGR</sequence>
<dbReference type="GO" id="GO:0046677">
    <property type="term" value="P:response to antibiotic"/>
    <property type="evidence" value="ECO:0007669"/>
    <property type="project" value="InterPro"/>
</dbReference>
<evidence type="ECO:0000259" key="4">
    <source>
        <dbReference type="Pfam" id="PF00905"/>
    </source>
</evidence>
<name>A0A255HCU9_9ACTN</name>
<dbReference type="Proteomes" id="UP000216311">
    <property type="component" value="Unassembled WGS sequence"/>
</dbReference>
<dbReference type="AlphaFoldDB" id="A0A255HCU9"/>
<dbReference type="Pfam" id="PF03717">
    <property type="entry name" value="PBP_dimer"/>
    <property type="match status" value="1"/>
</dbReference>
<dbReference type="InterPro" id="IPR007887">
    <property type="entry name" value="MecA_N"/>
</dbReference>
<protein>
    <recommendedName>
        <fullName evidence="9">Cell division protein FtsI/penicillin-binding protein 2</fullName>
    </recommendedName>
</protein>
<feature type="domain" description="Penicillin-binding protein transpeptidase" evidence="4">
    <location>
        <begin position="373"/>
        <end position="539"/>
    </location>
</feature>
<dbReference type="Pfam" id="PF00905">
    <property type="entry name" value="Transpeptidase"/>
    <property type="match status" value="1"/>
</dbReference>
<evidence type="ECO:0000259" key="5">
    <source>
        <dbReference type="Pfam" id="PF03717"/>
    </source>
</evidence>
<dbReference type="OrthoDB" id="5241017at2"/>
<keyword evidence="3" id="KW-0472">Membrane</keyword>
<feature type="domain" description="Penicillin-binding protein dimerisation" evidence="5">
    <location>
        <begin position="167"/>
        <end position="318"/>
    </location>
</feature>
<evidence type="ECO:0000259" key="6">
    <source>
        <dbReference type="Pfam" id="PF05223"/>
    </source>
</evidence>
<dbReference type="PANTHER" id="PTHR30627">
    <property type="entry name" value="PEPTIDOGLYCAN D,D-TRANSPEPTIDASE"/>
    <property type="match status" value="1"/>
</dbReference>
<dbReference type="SUPFAM" id="SSF56519">
    <property type="entry name" value="Penicillin binding protein dimerisation domain"/>
    <property type="match status" value="1"/>
</dbReference>
<dbReference type="GO" id="GO:0071972">
    <property type="term" value="F:peptidoglycan L,D-transpeptidase activity"/>
    <property type="evidence" value="ECO:0007669"/>
    <property type="project" value="TreeGrafter"/>
</dbReference>
<comment type="subcellular location">
    <subcellularLocation>
        <location evidence="1">Membrane</location>
    </subcellularLocation>
</comment>
<dbReference type="SUPFAM" id="SSF56601">
    <property type="entry name" value="beta-lactamase/transpeptidase-like"/>
    <property type="match status" value="1"/>
</dbReference>
<dbReference type="Pfam" id="PF05223">
    <property type="entry name" value="MecA_N"/>
    <property type="match status" value="1"/>
</dbReference>
<evidence type="ECO:0000256" key="1">
    <source>
        <dbReference type="ARBA" id="ARBA00004370"/>
    </source>
</evidence>
<proteinExistence type="inferred from homology"/>
<dbReference type="InterPro" id="IPR036138">
    <property type="entry name" value="PBP_dimer_sf"/>
</dbReference>
<dbReference type="GO" id="GO:0008658">
    <property type="term" value="F:penicillin binding"/>
    <property type="evidence" value="ECO:0007669"/>
    <property type="project" value="InterPro"/>
</dbReference>
<evidence type="ECO:0008006" key="9">
    <source>
        <dbReference type="Google" id="ProtNLM"/>
    </source>
</evidence>
<dbReference type="GO" id="GO:0005886">
    <property type="term" value="C:plasma membrane"/>
    <property type="evidence" value="ECO:0007669"/>
    <property type="project" value="TreeGrafter"/>
</dbReference>
<comment type="caution">
    <text evidence="7">The sequence shown here is derived from an EMBL/GenBank/DDBJ whole genome shotgun (WGS) entry which is preliminary data.</text>
</comment>
<dbReference type="InterPro" id="IPR001460">
    <property type="entry name" value="PCN-bd_Tpept"/>
</dbReference>
<comment type="similarity">
    <text evidence="2">Belongs to the transpeptidase family.</text>
</comment>
<evidence type="ECO:0000256" key="3">
    <source>
        <dbReference type="ARBA" id="ARBA00023136"/>
    </source>
</evidence>
<dbReference type="Gene3D" id="3.30.1390.30">
    <property type="entry name" value="Penicillin-binding protein 2a, domain 3"/>
    <property type="match status" value="1"/>
</dbReference>
<feature type="domain" description="NTF2-like N-terminal transpeptidase" evidence="6">
    <location>
        <begin position="96"/>
        <end position="157"/>
    </location>
</feature>
<evidence type="ECO:0000313" key="7">
    <source>
        <dbReference type="EMBL" id="OYO25176.1"/>
    </source>
</evidence>